<sequence length="103" mass="11459">MCPCQLIDPFVSQCVALSLWKLYMFRIVQSNLSPLDTPITVMSLALQRGSLSRNLTTITVYNRFDDDDMHNYAGATIPLAGRCAELCHSAPLQKGASDFFQNT</sequence>
<gene>
    <name evidence="1" type="ORF">OUZ56_023365</name>
</gene>
<reference evidence="1 2" key="1">
    <citation type="journal article" date="2023" name="Nucleic Acids Res.">
        <title>The hologenome of Daphnia magna reveals possible DNA methylation and microbiome-mediated evolution of the host genome.</title>
        <authorList>
            <person name="Chaturvedi A."/>
            <person name="Li X."/>
            <person name="Dhandapani V."/>
            <person name="Marshall H."/>
            <person name="Kissane S."/>
            <person name="Cuenca-Cambronero M."/>
            <person name="Asole G."/>
            <person name="Calvet F."/>
            <person name="Ruiz-Romero M."/>
            <person name="Marangio P."/>
            <person name="Guigo R."/>
            <person name="Rago D."/>
            <person name="Mirbahai L."/>
            <person name="Eastwood N."/>
            <person name="Colbourne J.K."/>
            <person name="Zhou J."/>
            <person name="Mallon E."/>
            <person name="Orsini L."/>
        </authorList>
    </citation>
    <scope>NUCLEOTIDE SEQUENCE [LARGE SCALE GENOMIC DNA]</scope>
    <source>
        <strain evidence="1">LRV0_1</strain>
    </source>
</reference>
<proteinExistence type="predicted"/>
<protein>
    <submittedName>
        <fullName evidence="1">Uncharacterized protein</fullName>
    </submittedName>
</protein>
<comment type="caution">
    <text evidence="1">The sequence shown here is derived from an EMBL/GenBank/DDBJ whole genome shotgun (WGS) entry which is preliminary data.</text>
</comment>
<organism evidence="1 2">
    <name type="scientific">Daphnia magna</name>
    <dbReference type="NCBI Taxonomy" id="35525"/>
    <lineage>
        <taxon>Eukaryota</taxon>
        <taxon>Metazoa</taxon>
        <taxon>Ecdysozoa</taxon>
        <taxon>Arthropoda</taxon>
        <taxon>Crustacea</taxon>
        <taxon>Branchiopoda</taxon>
        <taxon>Diplostraca</taxon>
        <taxon>Cladocera</taxon>
        <taxon>Anomopoda</taxon>
        <taxon>Daphniidae</taxon>
        <taxon>Daphnia</taxon>
    </lineage>
</organism>
<evidence type="ECO:0000313" key="2">
    <source>
        <dbReference type="Proteomes" id="UP001234178"/>
    </source>
</evidence>
<keyword evidence="2" id="KW-1185">Reference proteome</keyword>
<dbReference type="Proteomes" id="UP001234178">
    <property type="component" value="Unassembled WGS sequence"/>
</dbReference>
<accession>A0ABR0AZ14</accession>
<evidence type="ECO:0000313" key="1">
    <source>
        <dbReference type="EMBL" id="KAK4030366.1"/>
    </source>
</evidence>
<dbReference type="EMBL" id="JAOYFB010000039">
    <property type="protein sequence ID" value="KAK4030366.1"/>
    <property type="molecule type" value="Genomic_DNA"/>
</dbReference>
<name>A0ABR0AZ14_9CRUS</name>